<gene>
    <name evidence="2" type="ORF">N6H18_08325</name>
</gene>
<accession>A0ABY6CUD9</accession>
<sequence length="136" mass="15751">MKIATVPLATVWDMRHQIMYPAEPFDFVKVENDTEGEHYGIYDGDQVISVISLFFDGSRMQFRKFCTHIAYQGQGHGSQLLKYIFELAELRKVDLVWCNARVNASALYERFGMYKTDKVSYMAGFDFVIMEKPLPS</sequence>
<dbReference type="RefSeq" id="WP_262311375.1">
    <property type="nucleotide sequence ID" value="NZ_CP106679.1"/>
</dbReference>
<feature type="domain" description="N-acetyltransferase" evidence="1">
    <location>
        <begin position="1"/>
        <end position="135"/>
    </location>
</feature>
<dbReference type="CDD" id="cd04301">
    <property type="entry name" value="NAT_SF"/>
    <property type="match status" value="1"/>
</dbReference>
<keyword evidence="3" id="KW-1185">Reference proteome</keyword>
<dbReference type="PROSITE" id="PS51186">
    <property type="entry name" value="GNAT"/>
    <property type="match status" value="1"/>
</dbReference>
<evidence type="ECO:0000313" key="2">
    <source>
        <dbReference type="EMBL" id="UXP33949.1"/>
    </source>
</evidence>
<dbReference type="EMBL" id="CP106679">
    <property type="protein sequence ID" value="UXP33949.1"/>
    <property type="molecule type" value="Genomic_DNA"/>
</dbReference>
<dbReference type="Proteomes" id="UP001065174">
    <property type="component" value="Chromosome"/>
</dbReference>
<dbReference type="SUPFAM" id="SSF55729">
    <property type="entry name" value="Acyl-CoA N-acyltransferases (Nat)"/>
    <property type="match status" value="1"/>
</dbReference>
<reference evidence="2" key="1">
    <citation type="submission" date="2022-09" db="EMBL/GenBank/DDBJ databases">
        <title>Comparative genomics and taxonomic characterization of three novel marine species of genus Reichenbachiella exhibiting antioxidant and polysaccharide degradation activities.</title>
        <authorList>
            <person name="Muhammad N."/>
            <person name="Lee Y.-J."/>
            <person name="Ko J."/>
            <person name="Kim S.-G."/>
        </authorList>
    </citation>
    <scope>NUCLEOTIDE SEQUENCE</scope>
    <source>
        <strain evidence="2">BKB1-1</strain>
    </source>
</reference>
<protein>
    <submittedName>
        <fullName evidence="2">GNAT family N-acetyltransferase</fullName>
    </submittedName>
</protein>
<dbReference type="Gene3D" id="3.40.630.30">
    <property type="match status" value="1"/>
</dbReference>
<evidence type="ECO:0000313" key="3">
    <source>
        <dbReference type="Proteomes" id="UP001065174"/>
    </source>
</evidence>
<proteinExistence type="predicted"/>
<evidence type="ECO:0000259" key="1">
    <source>
        <dbReference type="PROSITE" id="PS51186"/>
    </source>
</evidence>
<dbReference type="Pfam" id="PF13673">
    <property type="entry name" value="Acetyltransf_10"/>
    <property type="match status" value="1"/>
</dbReference>
<organism evidence="2 3">
    <name type="scientific">Reichenbachiella agarivorans</name>
    <dbReference type="NCBI Taxonomy" id="2979464"/>
    <lineage>
        <taxon>Bacteria</taxon>
        <taxon>Pseudomonadati</taxon>
        <taxon>Bacteroidota</taxon>
        <taxon>Cytophagia</taxon>
        <taxon>Cytophagales</taxon>
        <taxon>Reichenbachiellaceae</taxon>
        <taxon>Reichenbachiella</taxon>
    </lineage>
</organism>
<dbReference type="InterPro" id="IPR016181">
    <property type="entry name" value="Acyl_CoA_acyltransferase"/>
</dbReference>
<name>A0ABY6CUD9_9BACT</name>
<dbReference type="InterPro" id="IPR000182">
    <property type="entry name" value="GNAT_dom"/>
</dbReference>